<gene>
    <name evidence="1" type="ORF">NUW54_g12737</name>
</gene>
<dbReference type="EMBL" id="JANSHE010005558">
    <property type="protein sequence ID" value="KAJ2970397.1"/>
    <property type="molecule type" value="Genomic_DNA"/>
</dbReference>
<comment type="caution">
    <text evidence="1">The sequence shown here is derived from an EMBL/GenBank/DDBJ whole genome shotgun (WGS) entry which is preliminary data.</text>
</comment>
<sequence>MSHQRASYLLRCDTQSVGRALTTSHLTFFSSFTMFCTASLIDVALTLIAAASPVEERHLQPREGRHIVGIDRCKHRANHINLERNVGRQAFNEGAESKPLATAPSMNATKRQDVPLTEEDMLDGRVHRIPWPRVPRRLRHRHCRPLGPVVLLPQLRLLTQEEIHSFLLLLRHRGPARALACLYYSPVFEMSSDMVGHRIDGVLGLAYPAVSNLRKSTFFNTAISQGAVTEGAFGFMLGSPVSELYLGGVDSDLYTGSIECHSVDTSSAPSSPTFIVTSSRRSQEVLLLDGLLLDLLLLLFLLFLTLLRRTLLILDLGWLDLLNLHALLRLPNLEAHLLLALTLAQVDIERDDATRGHGGLAQDNRDPLATERALARVLLGDSRPIVFDVAFAWVYWCPWVKDALTSRSSSVLSPSWMRIFACSAAPRERIVVGSPAPPPTRCPA</sequence>
<evidence type="ECO:0000313" key="2">
    <source>
        <dbReference type="Proteomes" id="UP001144978"/>
    </source>
</evidence>
<name>A0ACC1MUQ6_9APHY</name>
<accession>A0ACC1MUQ6</accession>
<dbReference type="Proteomes" id="UP001144978">
    <property type="component" value="Unassembled WGS sequence"/>
</dbReference>
<organism evidence="1 2">
    <name type="scientific">Trametes sanguinea</name>
    <dbReference type="NCBI Taxonomy" id="158606"/>
    <lineage>
        <taxon>Eukaryota</taxon>
        <taxon>Fungi</taxon>
        <taxon>Dikarya</taxon>
        <taxon>Basidiomycota</taxon>
        <taxon>Agaricomycotina</taxon>
        <taxon>Agaricomycetes</taxon>
        <taxon>Polyporales</taxon>
        <taxon>Polyporaceae</taxon>
        <taxon>Trametes</taxon>
    </lineage>
</organism>
<proteinExistence type="predicted"/>
<protein>
    <submittedName>
        <fullName evidence="1">Uncharacterized protein</fullName>
    </submittedName>
</protein>
<reference evidence="1" key="1">
    <citation type="submission" date="2022-08" db="EMBL/GenBank/DDBJ databases">
        <title>Genome Sequence of Pycnoporus sanguineus.</title>
        <authorList>
            <person name="Buettner E."/>
        </authorList>
    </citation>
    <scope>NUCLEOTIDE SEQUENCE</scope>
    <source>
        <strain evidence="1">CG-C14</strain>
    </source>
</reference>
<keyword evidence="2" id="KW-1185">Reference proteome</keyword>
<evidence type="ECO:0000313" key="1">
    <source>
        <dbReference type="EMBL" id="KAJ2970397.1"/>
    </source>
</evidence>